<reference evidence="2 3" key="1">
    <citation type="submission" date="2019-06" db="EMBL/GenBank/DDBJ databases">
        <title>Sequencing the genomes of 1000 actinobacteria strains.</title>
        <authorList>
            <person name="Klenk H.-P."/>
        </authorList>
    </citation>
    <scope>NUCLEOTIDE SEQUENCE [LARGE SCALE GENOMIC DNA]</scope>
    <source>
        <strain evidence="2 3">DSM 20169</strain>
    </source>
</reference>
<gene>
    <name evidence="2" type="ORF">FB560_2806</name>
</gene>
<dbReference type="RefSeq" id="WP_170198136.1">
    <property type="nucleotide sequence ID" value="NZ_VFOX01000001.1"/>
</dbReference>
<dbReference type="EMBL" id="VFOX01000001">
    <property type="protein sequence ID" value="TQL87139.1"/>
    <property type="molecule type" value="Genomic_DNA"/>
</dbReference>
<keyword evidence="3" id="KW-1185">Reference proteome</keyword>
<accession>A0A543BQN3</accession>
<protein>
    <submittedName>
        <fullName evidence="2">Pyruvyl transferase</fullName>
    </submittedName>
</protein>
<proteinExistence type="predicted"/>
<evidence type="ECO:0000313" key="2">
    <source>
        <dbReference type="EMBL" id="TQL87139.1"/>
    </source>
</evidence>
<dbReference type="Pfam" id="PF04230">
    <property type="entry name" value="PS_pyruv_trans"/>
    <property type="match status" value="1"/>
</dbReference>
<dbReference type="GO" id="GO:0016740">
    <property type="term" value="F:transferase activity"/>
    <property type="evidence" value="ECO:0007669"/>
    <property type="project" value="UniProtKB-KW"/>
</dbReference>
<comment type="caution">
    <text evidence="2">The sequence shown here is derived from an EMBL/GenBank/DDBJ whole genome shotgun (WGS) entry which is preliminary data.</text>
</comment>
<dbReference type="AlphaFoldDB" id="A0A543BQN3"/>
<feature type="domain" description="Polysaccharide pyruvyl transferase" evidence="1">
    <location>
        <begin position="84"/>
        <end position="213"/>
    </location>
</feature>
<keyword evidence="2" id="KW-0808">Transferase</keyword>
<evidence type="ECO:0000259" key="1">
    <source>
        <dbReference type="Pfam" id="PF04230"/>
    </source>
</evidence>
<dbReference type="Proteomes" id="UP000317209">
    <property type="component" value="Unassembled WGS sequence"/>
</dbReference>
<organism evidence="2 3">
    <name type="scientific">Microbacterium saperdae</name>
    <dbReference type="NCBI Taxonomy" id="69368"/>
    <lineage>
        <taxon>Bacteria</taxon>
        <taxon>Bacillati</taxon>
        <taxon>Actinomycetota</taxon>
        <taxon>Actinomycetes</taxon>
        <taxon>Micrococcales</taxon>
        <taxon>Microbacteriaceae</taxon>
        <taxon>Microbacterium</taxon>
    </lineage>
</organism>
<evidence type="ECO:0000313" key="3">
    <source>
        <dbReference type="Proteomes" id="UP000317209"/>
    </source>
</evidence>
<sequence>MTIHNVQGVKVVHWNPLRGTTPRPLRALGIGDRVENFGDVMGPAVVERSLDAHAPVRSRTLRRPRTRRLLSIGSIMHMARTGDVIWGTGVNGKVAESAYRFAQLDVRAVRGPLTRQWLLARNINVPEVYGDPALLTPALFPEFAALAQEKRHHLTIVPNFHDYQLLGQTAGVIDPRGEFRDVISHIVQSEQVIASSLHGVILAEAFGIPVAAMKSSTEPSFKYLDYFEGTGRTEVPVAETVEDAKKLLASRHIHENPLAAWVPKPLQQAFPIDLWRSGAEPRSAV</sequence>
<dbReference type="InterPro" id="IPR007345">
    <property type="entry name" value="Polysacch_pyruvyl_Trfase"/>
</dbReference>
<name>A0A543BQN3_9MICO</name>